<organism evidence="10 11">
    <name type="scientific">Aquicoccus porphyridii</name>
    <dbReference type="NCBI Taxonomy" id="1852029"/>
    <lineage>
        <taxon>Bacteria</taxon>
        <taxon>Pseudomonadati</taxon>
        <taxon>Pseudomonadota</taxon>
        <taxon>Alphaproteobacteria</taxon>
        <taxon>Rhodobacterales</taxon>
        <taxon>Paracoccaceae</taxon>
        <taxon>Aquicoccus</taxon>
    </lineage>
</organism>
<evidence type="ECO:0000256" key="6">
    <source>
        <dbReference type="ARBA" id="ARBA00022989"/>
    </source>
</evidence>
<dbReference type="EMBL" id="VINQ01000013">
    <property type="protein sequence ID" value="KAA0912518.1"/>
    <property type="molecule type" value="Genomic_DNA"/>
</dbReference>
<feature type="transmembrane region" description="Helical" evidence="8">
    <location>
        <begin position="12"/>
        <end position="29"/>
    </location>
</feature>
<dbReference type="GO" id="GO:0004252">
    <property type="term" value="F:serine-type endopeptidase activity"/>
    <property type="evidence" value="ECO:0007669"/>
    <property type="project" value="InterPro"/>
</dbReference>
<gene>
    <name evidence="10" type="ORF">FLO80_15605</name>
</gene>
<feature type="transmembrane region" description="Helical" evidence="8">
    <location>
        <begin position="168"/>
        <end position="186"/>
    </location>
</feature>
<dbReference type="PANTHER" id="PTHR22936">
    <property type="entry name" value="RHOMBOID-RELATED"/>
    <property type="match status" value="1"/>
</dbReference>
<feature type="transmembrane region" description="Helical" evidence="8">
    <location>
        <begin position="135"/>
        <end position="156"/>
    </location>
</feature>
<keyword evidence="6 8" id="KW-1133">Transmembrane helix</keyword>
<dbReference type="InterPro" id="IPR022764">
    <property type="entry name" value="Peptidase_S54_rhomboid_dom"/>
</dbReference>
<feature type="transmembrane region" description="Helical" evidence="8">
    <location>
        <begin position="105"/>
        <end position="129"/>
    </location>
</feature>
<keyword evidence="7 8" id="KW-0472">Membrane</keyword>
<accession>A0A5A9Z5V3</accession>
<comment type="subcellular location">
    <subcellularLocation>
        <location evidence="1">Membrane</location>
        <topology evidence="1">Multi-pass membrane protein</topology>
    </subcellularLocation>
</comment>
<evidence type="ECO:0000256" key="1">
    <source>
        <dbReference type="ARBA" id="ARBA00004141"/>
    </source>
</evidence>
<dbReference type="Gene3D" id="1.20.1540.10">
    <property type="entry name" value="Rhomboid-like"/>
    <property type="match status" value="1"/>
</dbReference>
<keyword evidence="4" id="KW-0378">Hydrolase</keyword>
<sequence length="224" mass="23799">MQTGPVNPMPPVVVGLFLVMLGIEAALSLGNMGYIGGPGAVGWRAGAVQTYGINGAIVDWMLAQGVFPAEHMMRFVTYLFVHGSFTHMIVAGVLLLALGKFVGDVFAWWAVLGVFFGSGIGGAVVWALVLGDPGYIFGAFPGVYGLIGAFSFILWLRLGQAGENRARAFVLIGFLIGIQLIFGLLFGARSDWVADLGGFACGFLLSFVVSPGGWQSLRARLRHR</sequence>
<evidence type="ECO:0000259" key="9">
    <source>
        <dbReference type="Pfam" id="PF01694"/>
    </source>
</evidence>
<protein>
    <submittedName>
        <fullName evidence="10">Rhomboid family intramembrane serine protease</fullName>
    </submittedName>
</protein>
<dbReference type="SUPFAM" id="SSF144091">
    <property type="entry name" value="Rhomboid-like"/>
    <property type="match status" value="1"/>
</dbReference>
<evidence type="ECO:0000313" key="11">
    <source>
        <dbReference type="Proteomes" id="UP000325291"/>
    </source>
</evidence>
<name>A0A5A9Z5V3_9RHOB</name>
<feature type="domain" description="Peptidase S54 rhomboid" evidence="9">
    <location>
        <begin position="70"/>
        <end position="210"/>
    </location>
</feature>
<dbReference type="GO" id="GO:0006508">
    <property type="term" value="P:proteolysis"/>
    <property type="evidence" value="ECO:0007669"/>
    <property type="project" value="UniProtKB-KW"/>
</dbReference>
<keyword evidence="11" id="KW-1185">Reference proteome</keyword>
<evidence type="ECO:0000256" key="8">
    <source>
        <dbReference type="SAM" id="Phobius"/>
    </source>
</evidence>
<feature type="transmembrane region" description="Helical" evidence="8">
    <location>
        <begin position="75"/>
        <end position="98"/>
    </location>
</feature>
<evidence type="ECO:0000256" key="4">
    <source>
        <dbReference type="ARBA" id="ARBA00022801"/>
    </source>
</evidence>
<dbReference type="InterPro" id="IPR035952">
    <property type="entry name" value="Rhomboid-like_sf"/>
</dbReference>
<keyword evidence="3 8" id="KW-0812">Transmembrane</keyword>
<evidence type="ECO:0000256" key="5">
    <source>
        <dbReference type="ARBA" id="ARBA00022825"/>
    </source>
</evidence>
<dbReference type="Proteomes" id="UP000325291">
    <property type="component" value="Unassembled WGS sequence"/>
</dbReference>
<dbReference type="InterPro" id="IPR002610">
    <property type="entry name" value="Peptidase_S54_rhomboid-like"/>
</dbReference>
<dbReference type="Pfam" id="PF01694">
    <property type="entry name" value="Rhomboid"/>
    <property type="match status" value="1"/>
</dbReference>
<keyword evidence="2 10" id="KW-0645">Protease</keyword>
<proteinExistence type="predicted"/>
<feature type="transmembrane region" description="Helical" evidence="8">
    <location>
        <begin position="192"/>
        <end position="214"/>
    </location>
</feature>
<keyword evidence="5" id="KW-0720">Serine protease</keyword>
<evidence type="ECO:0000256" key="2">
    <source>
        <dbReference type="ARBA" id="ARBA00022670"/>
    </source>
</evidence>
<evidence type="ECO:0000256" key="3">
    <source>
        <dbReference type="ARBA" id="ARBA00022692"/>
    </source>
</evidence>
<comment type="caution">
    <text evidence="10">The sequence shown here is derived from an EMBL/GenBank/DDBJ whole genome shotgun (WGS) entry which is preliminary data.</text>
</comment>
<reference evidence="10 11" key="1">
    <citation type="submission" date="2019-07" db="EMBL/GenBank/DDBJ databases">
        <title>Aquicoccus porphyridii gen. nov., sp. nov., isolated from a small marine red alga, Porphyridium marinum.</title>
        <authorList>
            <person name="Liu L."/>
        </authorList>
    </citation>
    <scope>NUCLEOTIDE SEQUENCE [LARGE SCALE GENOMIC DNA]</scope>
    <source>
        <strain evidence="10 11">L1 8-17</strain>
    </source>
</reference>
<dbReference type="AlphaFoldDB" id="A0A5A9Z5V3"/>
<dbReference type="PANTHER" id="PTHR22936:SF69">
    <property type="entry name" value="RHOMBOID-LIKE PROTEIN"/>
    <property type="match status" value="1"/>
</dbReference>
<evidence type="ECO:0000256" key="7">
    <source>
        <dbReference type="ARBA" id="ARBA00023136"/>
    </source>
</evidence>
<dbReference type="GO" id="GO:0016020">
    <property type="term" value="C:membrane"/>
    <property type="evidence" value="ECO:0007669"/>
    <property type="project" value="UniProtKB-SubCell"/>
</dbReference>
<evidence type="ECO:0000313" key="10">
    <source>
        <dbReference type="EMBL" id="KAA0912518.1"/>
    </source>
</evidence>